<organism evidence="2 3">
    <name type="scientific">Halopelagius longus</name>
    <dbReference type="NCBI Taxonomy" id="1236180"/>
    <lineage>
        <taxon>Archaea</taxon>
        <taxon>Methanobacteriati</taxon>
        <taxon>Methanobacteriota</taxon>
        <taxon>Stenosarchaea group</taxon>
        <taxon>Halobacteria</taxon>
        <taxon>Halobacteriales</taxon>
        <taxon>Haloferacaceae</taxon>
    </lineage>
</organism>
<dbReference type="Pfam" id="PF01844">
    <property type="entry name" value="HNH"/>
    <property type="match status" value="1"/>
</dbReference>
<evidence type="ECO:0000313" key="3">
    <source>
        <dbReference type="Proteomes" id="UP000255421"/>
    </source>
</evidence>
<evidence type="ECO:0000259" key="1">
    <source>
        <dbReference type="SMART" id="SM00507"/>
    </source>
</evidence>
<evidence type="ECO:0000313" key="2">
    <source>
        <dbReference type="EMBL" id="RDI72655.1"/>
    </source>
</evidence>
<proteinExistence type="predicted"/>
<dbReference type="CDD" id="cd00085">
    <property type="entry name" value="HNHc"/>
    <property type="match status" value="1"/>
</dbReference>
<keyword evidence="2" id="KW-0378">Hydrolase</keyword>
<feature type="domain" description="HNH nuclease" evidence="1">
    <location>
        <begin position="8"/>
        <end position="61"/>
    </location>
</feature>
<keyword evidence="2" id="KW-0255">Endonuclease</keyword>
<comment type="caution">
    <text evidence="2">The sequence shown here is derived from an EMBL/GenBank/DDBJ whole genome shotgun (WGS) entry which is preliminary data.</text>
</comment>
<dbReference type="SMART" id="SM00507">
    <property type="entry name" value="HNHc"/>
    <property type="match status" value="1"/>
</dbReference>
<keyword evidence="2" id="KW-0540">Nuclease</keyword>
<protein>
    <submittedName>
        <fullName evidence="2">HNH endonuclease</fullName>
    </submittedName>
</protein>
<dbReference type="PANTHER" id="PTHR33877:SF1">
    <property type="entry name" value="TYPE IV METHYL-DIRECTED RESTRICTION ENZYME ECOKMCRA"/>
    <property type="match status" value="1"/>
</dbReference>
<keyword evidence="3" id="KW-1185">Reference proteome</keyword>
<dbReference type="GO" id="GO:0004519">
    <property type="term" value="F:endonuclease activity"/>
    <property type="evidence" value="ECO:0007669"/>
    <property type="project" value="UniProtKB-KW"/>
</dbReference>
<dbReference type="OrthoDB" id="11472at2157"/>
<accession>A0A370IPL0</accession>
<dbReference type="Proteomes" id="UP000255421">
    <property type="component" value="Unassembled WGS sequence"/>
</dbReference>
<dbReference type="GO" id="GO:0003676">
    <property type="term" value="F:nucleic acid binding"/>
    <property type="evidence" value="ECO:0007669"/>
    <property type="project" value="InterPro"/>
</dbReference>
<gene>
    <name evidence="2" type="ORF">DWB78_13505</name>
</gene>
<dbReference type="AlphaFoldDB" id="A0A370IPL0"/>
<dbReference type="InterPro" id="IPR002711">
    <property type="entry name" value="HNH"/>
</dbReference>
<reference evidence="2 3" key="1">
    <citation type="submission" date="2018-07" db="EMBL/GenBank/DDBJ databases">
        <title>Genome sequence of extremly halophilic archaeon Halopelagius longus strain BC12-B1.</title>
        <authorList>
            <person name="Zhang X."/>
        </authorList>
    </citation>
    <scope>NUCLEOTIDE SEQUENCE [LARGE SCALE GENOMIC DNA]</scope>
    <source>
        <strain evidence="2 3">BC12-B1</strain>
    </source>
</reference>
<dbReference type="PANTHER" id="PTHR33877">
    <property type="entry name" value="SLL1193 PROTEIN"/>
    <property type="match status" value="1"/>
</dbReference>
<dbReference type="GO" id="GO:0008270">
    <property type="term" value="F:zinc ion binding"/>
    <property type="evidence" value="ECO:0007669"/>
    <property type="project" value="InterPro"/>
</dbReference>
<dbReference type="InterPro" id="IPR003615">
    <property type="entry name" value="HNH_nuc"/>
</dbReference>
<name>A0A370IPL0_9EURY</name>
<dbReference type="EMBL" id="QQST01000001">
    <property type="protein sequence ID" value="RDI72655.1"/>
    <property type="molecule type" value="Genomic_DNA"/>
</dbReference>
<sequence>MEERDWEAIRRSVLERDQEQCMNCRIPRTDATLDVHHIVPRGQGGSDRFSNLVALCRQCHDAAHGKAMAPVVRWYSNGQMDSVEFEAYRHLWKTIDWVRFNEEGRFWYIPLGDIGRFVDEPLIEDRERMPFGKQSR</sequence>
<dbReference type="Gene3D" id="1.10.30.50">
    <property type="match status" value="1"/>
</dbReference>
<dbReference type="InterPro" id="IPR052892">
    <property type="entry name" value="NA-targeting_endonuclease"/>
</dbReference>